<reference evidence="3 4" key="1">
    <citation type="submission" date="2020-08" db="EMBL/GenBank/DDBJ databases">
        <title>Genomic Encyclopedia of Type Strains, Phase IV (KMG-IV): sequencing the most valuable type-strain genomes for metagenomic binning, comparative biology and taxonomic classification.</title>
        <authorList>
            <person name="Goeker M."/>
        </authorList>
    </citation>
    <scope>NUCLEOTIDE SEQUENCE [LARGE SCALE GENOMIC DNA]</scope>
    <source>
        <strain evidence="3 4">YIM 65646</strain>
    </source>
</reference>
<keyword evidence="1" id="KW-0472">Membrane</keyword>
<dbReference type="InterPro" id="IPR012551">
    <property type="entry name" value="DUF1707_SHOCT-like"/>
</dbReference>
<name>A0A841FS45_9ACTN</name>
<keyword evidence="1" id="KW-0812">Transmembrane</keyword>
<evidence type="ECO:0000313" key="3">
    <source>
        <dbReference type="EMBL" id="MBB6037633.1"/>
    </source>
</evidence>
<dbReference type="AlphaFoldDB" id="A0A841FS45"/>
<sequence length="124" mass="13912">MPDAPSRIGDPERDHARLVLDEAHRRGYIDDNEYILRRGLLDVAVWDVDLADIVGDLWRVHELLAPAPMVYVAPPQVIDHRLRVSGQRPVSHKIMDGVGAIRALIGLTFLGMLIWLCVAAINDF</sequence>
<dbReference type="Proteomes" id="UP000548476">
    <property type="component" value="Unassembled WGS sequence"/>
</dbReference>
<dbReference type="RefSeq" id="WP_184790451.1">
    <property type="nucleotide sequence ID" value="NZ_BONT01000054.1"/>
</dbReference>
<protein>
    <recommendedName>
        <fullName evidence="2">DUF1707 domain-containing protein</fullName>
    </recommendedName>
</protein>
<keyword evidence="1" id="KW-1133">Transmembrane helix</keyword>
<keyword evidence="4" id="KW-1185">Reference proteome</keyword>
<evidence type="ECO:0000313" key="4">
    <source>
        <dbReference type="Proteomes" id="UP000548476"/>
    </source>
</evidence>
<proteinExistence type="predicted"/>
<evidence type="ECO:0000256" key="1">
    <source>
        <dbReference type="SAM" id="Phobius"/>
    </source>
</evidence>
<accession>A0A841FS45</accession>
<feature type="domain" description="DUF1707" evidence="2">
    <location>
        <begin position="7"/>
        <end position="57"/>
    </location>
</feature>
<feature type="transmembrane region" description="Helical" evidence="1">
    <location>
        <begin position="101"/>
        <end position="121"/>
    </location>
</feature>
<organism evidence="3 4">
    <name type="scientific">Phytomonospora endophytica</name>
    <dbReference type="NCBI Taxonomy" id="714109"/>
    <lineage>
        <taxon>Bacteria</taxon>
        <taxon>Bacillati</taxon>
        <taxon>Actinomycetota</taxon>
        <taxon>Actinomycetes</taxon>
        <taxon>Micromonosporales</taxon>
        <taxon>Micromonosporaceae</taxon>
        <taxon>Phytomonospora</taxon>
    </lineage>
</organism>
<gene>
    <name evidence="3" type="ORF">HNR73_005511</name>
</gene>
<dbReference type="Pfam" id="PF08044">
    <property type="entry name" value="DUF1707"/>
    <property type="match status" value="1"/>
</dbReference>
<comment type="caution">
    <text evidence="3">The sequence shown here is derived from an EMBL/GenBank/DDBJ whole genome shotgun (WGS) entry which is preliminary data.</text>
</comment>
<evidence type="ECO:0000259" key="2">
    <source>
        <dbReference type="Pfam" id="PF08044"/>
    </source>
</evidence>
<dbReference type="EMBL" id="JACHGT010000013">
    <property type="protein sequence ID" value="MBB6037633.1"/>
    <property type="molecule type" value="Genomic_DNA"/>
</dbReference>